<evidence type="ECO:0000313" key="2">
    <source>
        <dbReference type="EMBL" id="KAG9505028.1"/>
    </source>
</evidence>
<feature type="domain" description="Glutamine amidotransferase" evidence="1">
    <location>
        <begin position="50"/>
        <end position="122"/>
    </location>
</feature>
<protein>
    <recommendedName>
        <fullName evidence="1">Glutamine amidotransferase domain-containing protein</fullName>
    </recommendedName>
</protein>
<evidence type="ECO:0000259" key="1">
    <source>
        <dbReference type="Pfam" id="PF00117"/>
    </source>
</evidence>
<dbReference type="Proteomes" id="UP000827133">
    <property type="component" value="Unassembled WGS sequence"/>
</dbReference>
<dbReference type="EMBL" id="JAHBCI010000002">
    <property type="protein sequence ID" value="KAG9505028.1"/>
    <property type="molecule type" value="Genomic_DNA"/>
</dbReference>
<dbReference type="GO" id="GO:0005634">
    <property type="term" value="C:nucleus"/>
    <property type="evidence" value="ECO:0007669"/>
    <property type="project" value="TreeGrafter"/>
</dbReference>
<dbReference type="Gene3D" id="3.40.50.880">
    <property type="match status" value="1"/>
</dbReference>
<keyword evidence="3" id="KW-1185">Reference proteome</keyword>
<dbReference type="SUPFAM" id="SSF52317">
    <property type="entry name" value="Class I glutamine amidotransferase-like"/>
    <property type="match status" value="1"/>
</dbReference>
<dbReference type="PANTHER" id="PTHR42695:SF5">
    <property type="entry name" value="GLUTAMINE AMIDOTRANSFERASE YLR126C-RELATED"/>
    <property type="match status" value="1"/>
</dbReference>
<dbReference type="InterPro" id="IPR017926">
    <property type="entry name" value="GATASE"/>
</dbReference>
<dbReference type="InterPro" id="IPR029062">
    <property type="entry name" value="Class_I_gatase-like"/>
</dbReference>
<evidence type="ECO:0000313" key="3">
    <source>
        <dbReference type="Proteomes" id="UP000827133"/>
    </source>
</evidence>
<dbReference type="PANTHER" id="PTHR42695">
    <property type="entry name" value="GLUTAMINE AMIDOTRANSFERASE YLR126C-RELATED"/>
    <property type="match status" value="1"/>
</dbReference>
<organism evidence="2 3">
    <name type="scientific">Fusarium musae</name>
    <dbReference type="NCBI Taxonomy" id="1042133"/>
    <lineage>
        <taxon>Eukaryota</taxon>
        <taxon>Fungi</taxon>
        <taxon>Dikarya</taxon>
        <taxon>Ascomycota</taxon>
        <taxon>Pezizomycotina</taxon>
        <taxon>Sordariomycetes</taxon>
        <taxon>Hypocreomycetidae</taxon>
        <taxon>Hypocreales</taxon>
        <taxon>Nectriaceae</taxon>
        <taxon>Fusarium</taxon>
    </lineage>
</organism>
<comment type="caution">
    <text evidence="2">The sequence shown here is derived from an EMBL/GenBank/DDBJ whole genome shotgun (WGS) entry which is preliminary data.</text>
</comment>
<accession>A0A9P8ITQ1</accession>
<dbReference type="InterPro" id="IPR044992">
    <property type="entry name" value="ChyE-like"/>
</dbReference>
<gene>
    <name evidence="2" type="ORF">J7337_001994</name>
</gene>
<name>A0A9P8ITQ1_9HYPO</name>
<sequence>MAKPVMISVLECDNHIDPDRSKWGGYGPLVSKWLRSNDRLQELAQIRVWDVKNAMDYPEPGDYDVLIITGAPANPEGEEPWLVKLREYIEKEVETASHQRFVGFCFGHQILAMAYGLSVECNDSGSKIKTWDNSIISARRIILAYKVSFFLNAFGRSKRTPNLTLKH</sequence>
<dbReference type="RefSeq" id="XP_044684027.1">
    <property type="nucleotide sequence ID" value="XM_044819727.1"/>
</dbReference>
<dbReference type="GeneID" id="68309851"/>
<dbReference type="GO" id="GO:0005829">
    <property type="term" value="C:cytosol"/>
    <property type="evidence" value="ECO:0007669"/>
    <property type="project" value="TreeGrafter"/>
</dbReference>
<proteinExistence type="predicted"/>
<dbReference type="AlphaFoldDB" id="A0A9P8ITQ1"/>
<dbReference type="Pfam" id="PF00117">
    <property type="entry name" value="GATase"/>
    <property type="match status" value="1"/>
</dbReference>
<reference evidence="2" key="1">
    <citation type="journal article" date="2021" name="Mol. Plant Microbe Interact.">
        <title>Telomere to telomere genome assembly of Fusarium musae F31, causal agent of crown rot disease of banana.</title>
        <authorList>
            <person name="Degradi L."/>
            <person name="Tava V."/>
            <person name="Kunova A."/>
            <person name="Cortesi P."/>
            <person name="Saracchi M."/>
            <person name="Pasquali M."/>
        </authorList>
    </citation>
    <scope>NUCLEOTIDE SEQUENCE</scope>
    <source>
        <strain evidence="2">F31</strain>
    </source>
</reference>
<dbReference type="KEGG" id="fmu:J7337_001994"/>